<evidence type="ECO:0000313" key="1">
    <source>
        <dbReference type="EMBL" id="KAJ7328336.1"/>
    </source>
</evidence>
<dbReference type="EMBL" id="JARIHO010000039">
    <property type="protein sequence ID" value="KAJ7328336.1"/>
    <property type="molecule type" value="Genomic_DNA"/>
</dbReference>
<reference evidence="1" key="1">
    <citation type="submission" date="2023-03" db="EMBL/GenBank/DDBJ databases">
        <title>Massive genome expansion in bonnet fungi (Mycena s.s.) driven by repeated elements and novel gene families across ecological guilds.</title>
        <authorList>
            <consortium name="Lawrence Berkeley National Laboratory"/>
            <person name="Harder C.B."/>
            <person name="Miyauchi S."/>
            <person name="Viragh M."/>
            <person name="Kuo A."/>
            <person name="Thoen E."/>
            <person name="Andreopoulos B."/>
            <person name="Lu D."/>
            <person name="Skrede I."/>
            <person name="Drula E."/>
            <person name="Henrissat B."/>
            <person name="Morin E."/>
            <person name="Kohler A."/>
            <person name="Barry K."/>
            <person name="LaButti K."/>
            <person name="Morin E."/>
            <person name="Salamov A."/>
            <person name="Lipzen A."/>
            <person name="Mereny Z."/>
            <person name="Hegedus B."/>
            <person name="Baldrian P."/>
            <person name="Stursova M."/>
            <person name="Weitz H."/>
            <person name="Taylor A."/>
            <person name="Grigoriev I.V."/>
            <person name="Nagy L.G."/>
            <person name="Martin F."/>
            <person name="Kauserud H."/>
        </authorList>
    </citation>
    <scope>NUCLEOTIDE SEQUENCE</scope>
    <source>
        <strain evidence="1">CBHHK002</strain>
    </source>
</reference>
<organism evidence="1 2">
    <name type="scientific">Mycena albidolilacea</name>
    <dbReference type="NCBI Taxonomy" id="1033008"/>
    <lineage>
        <taxon>Eukaryota</taxon>
        <taxon>Fungi</taxon>
        <taxon>Dikarya</taxon>
        <taxon>Basidiomycota</taxon>
        <taxon>Agaricomycotina</taxon>
        <taxon>Agaricomycetes</taxon>
        <taxon>Agaricomycetidae</taxon>
        <taxon>Agaricales</taxon>
        <taxon>Marasmiineae</taxon>
        <taxon>Mycenaceae</taxon>
        <taxon>Mycena</taxon>
    </lineage>
</organism>
<gene>
    <name evidence="1" type="ORF">DFH08DRAFT_815836</name>
</gene>
<dbReference type="AlphaFoldDB" id="A0AAD6ZLV0"/>
<name>A0AAD6ZLV0_9AGAR</name>
<evidence type="ECO:0000313" key="2">
    <source>
        <dbReference type="Proteomes" id="UP001218218"/>
    </source>
</evidence>
<dbReference type="Proteomes" id="UP001218218">
    <property type="component" value="Unassembled WGS sequence"/>
</dbReference>
<keyword evidence="2" id="KW-1185">Reference proteome</keyword>
<sequence length="143" mass="16538">MHEYSSTDRGKAFHRAEAEMDRFQEQMEIKLTEFLRCLTIFQFNERAWIQMSKNPDLGPGFAEWGNCADVEAVIGPVYVERERENHDNLLREHGIGIQYPGINVQKPGFFRPQGVRQLRVLKNIAILYLVKPTGGLSQLKYVV</sequence>
<proteinExistence type="predicted"/>
<accession>A0AAD6ZLV0</accession>
<protein>
    <submittedName>
        <fullName evidence="1">Uncharacterized protein</fullName>
    </submittedName>
</protein>
<comment type="caution">
    <text evidence="1">The sequence shown here is derived from an EMBL/GenBank/DDBJ whole genome shotgun (WGS) entry which is preliminary data.</text>
</comment>